<feature type="compositionally biased region" description="Polar residues" evidence="6">
    <location>
        <begin position="527"/>
        <end position="549"/>
    </location>
</feature>
<name>A0A8H6QZS1_9EURO</name>
<dbReference type="Proteomes" id="UP000641853">
    <property type="component" value="Unassembled WGS sequence"/>
</dbReference>
<dbReference type="InterPro" id="IPR036259">
    <property type="entry name" value="MFS_trans_sf"/>
</dbReference>
<feature type="transmembrane region" description="Helical" evidence="7">
    <location>
        <begin position="184"/>
        <end position="210"/>
    </location>
</feature>
<feature type="transmembrane region" description="Helical" evidence="7">
    <location>
        <begin position="106"/>
        <end position="123"/>
    </location>
</feature>
<evidence type="ECO:0000313" key="9">
    <source>
        <dbReference type="EMBL" id="KAF7180861.1"/>
    </source>
</evidence>
<dbReference type="PANTHER" id="PTHR23511:SF4">
    <property type="entry name" value="MAJOR FACILITATOR SUPERFAMILY (MFS) PROFILE DOMAIN-CONTAINING PROTEIN"/>
    <property type="match status" value="1"/>
</dbReference>
<dbReference type="PROSITE" id="PS50850">
    <property type="entry name" value="MFS"/>
    <property type="match status" value="1"/>
</dbReference>
<gene>
    <name evidence="9" type="ORF">CNMCM7691_010152</name>
</gene>
<evidence type="ECO:0000259" key="8">
    <source>
        <dbReference type="PROSITE" id="PS50850"/>
    </source>
</evidence>
<comment type="caution">
    <text evidence="9">The sequence shown here is derived from an EMBL/GenBank/DDBJ whole genome shotgun (WGS) entry which is preliminary data.</text>
</comment>
<feature type="domain" description="Major facilitator superfamily (MFS) profile" evidence="8">
    <location>
        <begin position="62"/>
        <end position="507"/>
    </location>
</feature>
<keyword evidence="10" id="KW-1185">Reference proteome</keyword>
<evidence type="ECO:0000313" key="10">
    <source>
        <dbReference type="Proteomes" id="UP000641853"/>
    </source>
</evidence>
<feature type="transmembrane region" description="Helical" evidence="7">
    <location>
        <begin position="375"/>
        <end position="393"/>
    </location>
</feature>
<feature type="transmembrane region" description="Helical" evidence="7">
    <location>
        <begin position="235"/>
        <end position="254"/>
    </location>
</feature>
<dbReference type="GO" id="GO:0022857">
    <property type="term" value="F:transmembrane transporter activity"/>
    <property type="evidence" value="ECO:0007669"/>
    <property type="project" value="InterPro"/>
</dbReference>
<evidence type="ECO:0000256" key="6">
    <source>
        <dbReference type="SAM" id="MobiDB-lite"/>
    </source>
</evidence>
<proteinExistence type="predicted"/>
<dbReference type="GO" id="GO:0016020">
    <property type="term" value="C:membrane"/>
    <property type="evidence" value="ECO:0007669"/>
    <property type="project" value="UniProtKB-SubCell"/>
</dbReference>
<feature type="compositionally biased region" description="Polar residues" evidence="6">
    <location>
        <begin position="768"/>
        <end position="791"/>
    </location>
</feature>
<evidence type="ECO:0000256" key="4">
    <source>
        <dbReference type="ARBA" id="ARBA00022989"/>
    </source>
</evidence>
<sequence>MEETISAQQVSAAKPVDGHKDEGDSSGFYDDVFDTSAIDPALTRKMAIVNGTIDKIGMTPFQWKLFFLNGFGYAVDSLLIVCQSIAQPAVVNEYGNPSKHVAGISLGSQIGLLVGAAFWGLSADIIGRRFAFNASLFLAAIFVLIAGGMPGYIPFAALVALYSTAVGGNYILDSTSLLEFLPSGHSWLVTFMSIWWAVGYTIAGLLAWAFMSNYSCPSNTTPATCSQSENMGWRYLHFTCGGLVLILSILRLCIVRMVQTPKWLIAQNRDEEVVQFLAALAEEYNRPFDLTLEDLRKEGHVIHTEKSAWSSLRVSQHFLGLFRTRQLAWSYTVIILNWLVIGMVSPLYHVFLPYYLQSQGRKVGGGSTYTTWRNYAVNQVSGLAGPIFAAILVESKFLGRRGTMALGALLTMVLQFGYTQIRTPAQNVGVSAAISAASNMYYGTIYAYTPEILPSAHRATGYALCLVLNRVGGIMGVLVGSYANVETTAPLFICAALPCVHSPPGRSGRAPVASRESGVRAARILTPPQSNRSRAPSEHNASTTSANTRGSDDDNDRNSQVPSSAVDFSNDSVLIIDDEAGQMEPMDAMLSGWFSMPGAAISPLYSGDQTAALPEFATRLPSAFEMTSPNPTAISDFGTGEPVTQSTVTANPLVSSHPKDLVSTKGHGSTCACFQSIVRALEKIQQANMRLFSLDVALSQNKEALIHICNALGCISPHDSTTRLLILVLLRKTLLLYHHLYQSRLCDRRDMNRKGPSPITSPPPWSSFDTNKTSANQQHNPLFPSEHNQVPTGPGAATARLTLGSYQLDHADESSLAKQILLLDVNKVPRLLERLDRRACGLDEADGLDLYNMMRSALIAEFRSIMIEVET</sequence>
<keyword evidence="4 7" id="KW-1133">Transmembrane helix</keyword>
<feature type="region of interest" description="Disordered" evidence="6">
    <location>
        <begin position="1"/>
        <end position="27"/>
    </location>
</feature>
<feature type="region of interest" description="Disordered" evidence="6">
    <location>
        <begin position="751"/>
        <end position="796"/>
    </location>
</feature>
<accession>A0A8H6QZS1</accession>
<dbReference type="PANTHER" id="PTHR23511">
    <property type="entry name" value="SYNAPTIC VESICLE GLYCOPROTEIN 2"/>
    <property type="match status" value="1"/>
</dbReference>
<feature type="region of interest" description="Disordered" evidence="6">
    <location>
        <begin position="503"/>
        <end position="565"/>
    </location>
</feature>
<keyword evidence="2" id="KW-0813">Transport</keyword>
<reference evidence="9" key="1">
    <citation type="submission" date="2020-06" db="EMBL/GenBank/DDBJ databases">
        <title>Draft genome sequences of strains closely related to Aspergillus parafelis and Aspergillus hiratsukae.</title>
        <authorList>
            <person name="Dos Santos R.A.C."/>
            <person name="Rivero-Menendez O."/>
            <person name="Steenwyk J.L."/>
            <person name="Mead M.E."/>
            <person name="Goldman G.H."/>
            <person name="Alastruey-Izquierdo A."/>
            <person name="Rokas A."/>
        </authorList>
    </citation>
    <scope>NUCLEOTIDE SEQUENCE</scope>
    <source>
        <strain evidence="9">CNM-CM7691</strain>
    </source>
</reference>
<evidence type="ECO:0000256" key="5">
    <source>
        <dbReference type="ARBA" id="ARBA00023136"/>
    </source>
</evidence>
<feature type="transmembrane region" description="Helical" evidence="7">
    <location>
        <begin position="130"/>
        <end position="146"/>
    </location>
</feature>
<feature type="transmembrane region" description="Helical" evidence="7">
    <location>
        <begin position="65"/>
        <end position="86"/>
    </location>
</feature>
<feature type="transmembrane region" description="Helical" evidence="7">
    <location>
        <begin position="405"/>
        <end position="421"/>
    </location>
</feature>
<dbReference type="InterPro" id="IPR020846">
    <property type="entry name" value="MFS_dom"/>
</dbReference>
<dbReference type="SUPFAM" id="SSF103473">
    <property type="entry name" value="MFS general substrate transporter"/>
    <property type="match status" value="1"/>
</dbReference>
<evidence type="ECO:0000256" key="1">
    <source>
        <dbReference type="ARBA" id="ARBA00004141"/>
    </source>
</evidence>
<dbReference type="Pfam" id="PF07690">
    <property type="entry name" value="MFS_1"/>
    <property type="match status" value="1"/>
</dbReference>
<dbReference type="AlphaFoldDB" id="A0A8H6QZS1"/>
<feature type="transmembrane region" description="Helical" evidence="7">
    <location>
        <begin position="328"/>
        <end position="355"/>
    </location>
</feature>
<comment type="subcellular location">
    <subcellularLocation>
        <location evidence="1">Membrane</location>
        <topology evidence="1">Multi-pass membrane protein</topology>
    </subcellularLocation>
</comment>
<keyword evidence="5 7" id="KW-0472">Membrane</keyword>
<evidence type="ECO:0000256" key="2">
    <source>
        <dbReference type="ARBA" id="ARBA00022448"/>
    </source>
</evidence>
<protein>
    <recommendedName>
        <fullName evidence="8">Major facilitator superfamily (MFS) profile domain-containing protein</fullName>
    </recommendedName>
</protein>
<keyword evidence="3 7" id="KW-0812">Transmembrane</keyword>
<organism evidence="9 10">
    <name type="scientific">Aspergillus felis</name>
    <dbReference type="NCBI Taxonomy" id="1287682"/>
    <lineage>
        <taxon>Eukaryota</taxon>
        <taxon>Fungi</taxon>
        <taxon>Dikarya</taxon>
        <taxon>Ascomycota</taxon>
        <taxon>Pezizomycotina</taxon>
        <taxon>Eurotiomycetes</taxon>
        <taxon>Eurotiomycetidae</taxon>
        <taxon>Eurotiales</taxon>
        <taxon>Aspergillaceae</taxon>
        <taxon>Aspergillus</taxon>
        <taxon>Aspergillus subgen. Fumigati</taxon>
    </lineage>
</organism>
<dbReference type="Gene3D" id="1.20.1250.20">
    <property type="entry name" value="MFS general substrate transporter like domains"/>
    <property type="match status" value="1"/>
</dbReference>
<dbReference type="CDD" id="cd17316">
    <property type="entry name" value="MFS_SV2_like"/>
    <property type="match status" value="1"/>
</dbReference>
<dbReference type="EMBL" id="JACBAG010001829">
    <property type="protein sequence ID" value="KAF7180861.1"/>
    <property type="molecule type" value="Genomic_DNA"/>
</dbReference>
<evidence type="ECO:0000256" key="3">
    <source>
        <dbReference type="ARBA" id="ARBA00022692"/>
    </source>
</evidence>
<feature type="transmembrane region" description="Helical" evidence="7">
    <location>
        <begin position="152"/>
        <end position="172"/>
    </location>
</feature>
<feature type="compositionally biased region" description="Polar residues" evidence="6">
    <location>
        <begin position="1"/>
        <end position="11"/>
    </location>
</feature>
<dbReference type="InterPro" id="IPR011701">
    <property type="entry name" value="MFS"/>
</dbReference>
<evidence type="ECO:0000256" key="7">
    <source>
        <dbReference type="SAM" id="Phobius"/>
    </source>
</evidence>